<feature type="binding site" evidence="10">
    <location>
        <position position="639"/>
    </location>
    <ligand>
        <name>ATP</name>
        <dbReference type="ChEBI" id="CHEBI:30616"/>
    </ligand>
</feature>
<dbReference type="InterPro" id="IPR011009">
    <property type="entry name" value="Kinase-like_dom_sf"/>
</dbReference>
<dbReference type="InterPro" id="IPR000095">
    <property type="entry name" value="CRIB_dom"/>
</dbReference>
<feature type="compositionally biased region" description="Low complexity" evidence="11">
    <location>
        <begin position="543"/>
        <end position="560"/>
    </location>
</feature>
<keyword evidence="3" id="KW-0723">Serine/threonine-protein kinase</keyword>
<dbReference type="CDD" id="cd01093">
    <property type="entry name" value="CRIB_PAK_like"/>
    <property type="match status" value="1"/>
</dbReference>
<dbReference type="PROSITE" id="PS00107">
    <property type="entry name" value="PROTEIN_KINASE_ATP"/>
    <property type="match status" value="1"/>
</dbReference>
<dbReference type="OrthoDB" id="248923at2759"/>
<feature type="non-terminal residue" evidence="14">
    <location>
        <position position="681"/>
    </location>
</feature>
<dbReference type="PROSITE" id="PS50011">
    <property type="entry name" value="PROTEIN_KINASE_DOM"/>
    <property type="match status" value="1"/>
</dbReference>
<comment type="caution">
    <text evidence="14">The sequence shown here is derived from an EMBL/GenBank/DDBJ whole genome shotgun (WGS) entry which is preliminary data.</text>
</comment>
<dbReference type="SMART" id="SM00285">
    <property type="entry name" value="PBD"/>
    <property type="match status" value="1"/>
</dbReference>
<feature type="compositionally biased region" description="Low complexity" evidence="11">
    <location>
        <begin position="396"/>
        <end position="435"/>
    </location>
</feature>
<feature type="compositionally biased region" description="Polar residues" evidence="11">
    <location>
        <begin position="357"/>
        <end position="366"/>
    </location>
</feature>
<protein>
    <recommendedName>
        <fullName evidence="2">non-specific serine/threonine protein kinase</fullName>
        <ecNumber evidence="2">2.7.11.1</ecNumber>
    </recommendedName>
</protein>
<dbReference type="AlphaFoldDB" id="A0A9W7YA81"/>
<sequence length="681" mass="74685">MTEGRGHGAPPPPPTQAGAVYRGPHADALYDDHDDGVDFSDAVHADTLDVFVPRRSAPMPPPAKHSQPAPGGPAHMNGGGLSADGRALMPARQAPPPPKKSGPRSGAEPTTLQRSRTTGGSSLPTRKYSDGRPLNSTYLGQLEPVQSDAGQSNKSFKGAVNKLFSSMFDSLSGESRSEISAPYNPIHLTHVGFNNETGEFTGLPQEWSVMLREAGISKQDQEANPLAVVEVMRFYQENTKHHNDMVWKKMAAYESDVAASDAGRQGQQQQHPHGAAYAPADRRSPPPQLPQLDHAARQPPATISTNLRPDAAGQPDQHSPLYAAPYRHQHNNSDGSRQLAAAASQRAFDDDAENTRYRQPQRATTTKPHYAQPKPQQAYQPHQSQLNKKPSQGMLQQPQPQQQQYSQQQQYLAQQQSYPQQPQPPVQQQQQHAAQGSTVKKQPSNHQLKHGHAPSAYAQPQVSQPMPQQAMHQQPLHQQMMHQQPMHQQPVHQQPMQQPSMHQQPVHQQPAYQARPPAHAQQPMQPMQPGVQRHKTMPKQSTAAAPQQAAMLAQPQAPAGSGAGAGAGGYAANAQPVPRPRQRQQNQPTTDTVVERLNQICNPNDPMLLYRNLVKIGQGASGGVYTAQPVGSPNIVAIKQMNLLKQPKKDLIINEILVMRESKHKNIVNFIDSFLHRGDLW</sequence>
<evidence type="ECO:0000256" key="5">
    <source>
        <dbReference type="ARBA" id="ARBA00022741"/>
    </source>
</evidence>
<dbReference type="Gene3D" id="3.90.810.10">
    <property type="entry name" value="CRIB domain"/>
    <property type="match status" value="1"/>
</dbReference>
<dbReference type="EC" id="2.7.11.1" evidence="2"/>
<feature type="compositionally biased region" description="Low complexity" evidence="11">
    <location>
        <begin position="464"/>
        <end position="529"/>
    </location>
</feature>
<evidence type="ECO:0000256" key="3">
    <source>
        <dbReference type="ARBA" id="ARBA00022527"/>
    </source>
</evidence>
<keyword evidence="15" id="KW-1185">Reference proteome</keyword>
<evidence type="ECO:0000256" key="6">
    <source>
        <dbReference type="ARBA" id="ARBA00022777"/>
    </source>
</evidence>
<feature type="compositionally biased region" description="Low complexity" evidence="11">
    <location>
        <begin position="367"/>
        <end position="383"/>
    </location>
</feature>
<keyword evidence="4" id="KW-0808">Transferase</keyword>
<dbReference type="PANTHER" id="PTHR45832:SF22">
    <property type="entry name" value="SERINE_THREONINE-PROTEIN KINASE SAMKA-RELATED"/>
    <property type="match status" value="1"/>
</dbReference>
<dbReference type="SUPFAM" id="SSF56112">
    <property type="entry name" value="Protein kinase-like (PK-like)"/>
    <property type="match status" value="1"/>
</dbReference>
<dbReference type="PROSITE" id="PS50108">
    <property type="entry name" value="CRIB"/>
    <property type="match status" value="1"/>
</dbReference>
<dbReference type="Proteomes" id="UP001143981">
    <property type="component" value="Unassembled WGS sequence"/>
</dbReference>
<evidence type="ECO:0000256" key="4">
    <source>
        <dbReference type="ARBA" id="ARBA00022679"/>
    </source>
</evidence>
<dbReference type="GO" id="GO:0004674">
    <property type="term" value="F:protein serine/threonine kinase activity"/>
    <property type="evidence" value="ECO:0007669"/>
    <property type="project" value="UniProtKB-KW"/>
</dbReference>
<dbReference type="Pfam" id="PF00069">
    <property type="entry name" value="Pkinase"/>
    <property type="match status" value="1"/>
</dbReference>
<dbReference type="InterPro" id="IPR000719">
    <property type="entry name" value="Prot_kinase_dom"/>
</dbReference>
<feature type="domain" description="CRIB" evidence="13">
    <location>
        <begin position="179"/>
        <end position="192"/>
    </location>
</feature>
<organism evidence="14 15">
    <name type="scientific">Coemansia biformis</name>
    <dbReference type="NCBI Taxonomy" id="1286918"/>
    <lineage>
        <taxon>Eukaryota</taxon>
        <taxon>Fungi</taxon>
        <taxon>Fungi incertae sedis</taxon>
        <taxon>Zoopagomycota</taxon>
        <taxon>Kickxellomycotina</taxon>
        <taxon>Kickxellomycetes</taxon>
        <taxon>Kickxellales</taxon>
        <taxon>Kickxellaceae</taxon>
        <taxon>Coemansia</taxon>
    </lineage>
</organism>
<dbReference type="Pfam" id="PF00786">
    <property type="entry name" value="PBD"/>
    <property type="match status" value="1"/>
</dbReference>
<evidence type="ECO:0000259" key="12">
    <source>
        <dbReference type="PROSITE" id="PS50011"/>
    </source>
</evidence>
<dbReference type="GO" id="GO:0005524">
    <property type="term" value="F:ATP binding"/>
    <property type="evidence" value="ECO:0007669"/>
    <property type="project" value="UniProtKB-UniRule"/>
</dbReference>
<feature type="compositionally biased region" description="Polar residues" evidence="11">
    <location>
        <begin position="436"/>
        <end position="446"/>
    </location>
</feature>
<feature type="compositionally biased region" description="Polar residues" evidence="11">
    <location>
        <begin position="108"/>
        <end position="124"/>
    </location>
</feature>
<feature type="domain" description="Protein kinase" evidence="12">
    <location>
        <begin position="610"/>
        <end position="681"/>
    </location>
</feature>
<feature type="compositionally biased region" description="Polar residues" evidence="11">
    <location>
        <begin position="384"/>
        <end position="395"/>
    </location>
</feature>
<name>A0A9W7YA81_9FUNG</name>
<dbReference type="PANTHER" id="PTHR45832">
    <property type="entry name" value="SERINE/THREONINE-PROTEIN KINASE SAMKA-RELATED-RELATED"/>
    <property type="match status" value="1"/>
</dbReference>
<gene>
    <name evidence="14" type="ORF">LPJ61_001325</name>
</gene>
<evidence type="ECO:0000313" key="14">
    <source>
        <dbReference type="EMBL" id="KAJ1733939.1"/>
    </source>
</evidence>
<feature type="compositionally biased region" description="Basic and acidic residues" evidence="11">
    <location>
        <begin position="347"/>
        <end position="356"/>
    </location>
</feature>
<keyword evidence="7 10" id="KW-0067">ATP-binding</keyword>
<feature type="compositionally biased region" description="Low complexity" evidence="11">
    <location>
        <begin position="258"/>
        <end position="279"/>
    </location>
</feature>
<accession>A0A9W7YA81</accession>
<evidence type="ECO:0000256" key="10">
    <source>
        <dbReference type="PROSITE-ProRule" id="PRU10141"/>
    </source>
</evidence>
<evidence type="ECO:0000256" key="7">
    <source>
        <dbReference type="ARBA" id="ARBA00022840"/>
    </source>
</evidence>
<comment type="catalytic activity">
    <reaction evidence="8">
        <text>L-threonyl-[protein] + ATP = O-phospho-L-threonyl-[protein] + ADP + H(+)</text>
        <dbReference type="Rhea" id="RHEA:46608"/>
        <dbReference type="Rhea" id="RHEA-COMP:11060"/>
        <dbReference type="Rhea" id="RHEA-COMP:11605"/>
        <dbReference type="ChEBI" id="CHEBI:15378"/>
        <dbReference type="ChEBI" id="CHEBI:30013"/>
        <dbReference type="ChEBI" id="CHEBI:30616"/>
        <dbReference type="ChEBI" id="CHEBI:61977"/>
        <dbReference type="ChEBI" id="CHEBI:456216"/>
        <dbReference type="EC" id="2.7.11.1"/>
    </reaction>
</comment>
<dbReference type="InterPro" id="IPR033923">
    <property type="entry name" value="PAK_BD"/>
</dbReference>
<dbReference type="InterPro" id="IPR051931">
    <property type="entry name" value="PAK3-like"/>
</dbReference>
<feature type="region of interest" description="Disordered" evidence="11">
    <location>
        <begin position="258"/>
        <end position="590"/>
    </location>
</feature>
<feature type="region of interest" description="Disordered" evidence="11">
    <location>
        <begin position="1"/>
        <end position="138"/>
    </location>
</feature>
<reference evidence="14" key="1">
    <citation type="submission" date="2022-07" db="EMBL/GenBank/DDBJ databases">
        <title>Phylogenomic reconstructions and comparative analyses of Kickxellomycotina fungi.</title>
        <authorList>
            <person name="Reynolds N.K."/>
            <person name="Stajich J.E."/>
            <person name="Barry K."/>
            <person name="Grigoriev I.V."/>
            <person name="Crous P."/>
            <person name="Smith M.E."/>
        </authorList>
    </citation>
    <scope>NUCLEOTIDE SEQUENCE</scope>
    <source>
        <strain evidence="14">BCRC 34381</strain>
    </source>
</reference>
<evidence type="ECO:0000256" key="11">
    <source>
        <dbReference type="SAM" id="MobiDB-lite"/>
    </source>
</evidence>
<evidence type="ECO:0000256" key="8">
    <source>
        <dbReference type="ARBA" id="ARBA00047899"/>
    </source>
</evidence>
<evidence type="ECO:0000313" key="15">
    <source>
        <dbReference type="Proteomes" id="UP001143981"/>
    </source>
</evidence>
<comment type="catalytic activity">
    <reaction evidence="9">
        <text>L-seryl-[protein] + ATP = O-phospho-L-seryl-[protein] + ADP + H(+)</text>
        <dbReference type="Rhea" id="RHEA:17989"/>
        <dbReference type="Rhea" id="RHEA-COMP:9863"/>
        <dbReference type="Rhea" id="RHEA-COMP:11604"/>
        <dbReference type="ChEBI" id="CHEBI:15378"/>
        <dbReference type="ChEBI" id="CHEBI:29999"/>
        <dbReference type="ChEBI" id="CHEBI:30616"/>
        <dbReference type="ChEBI" id="CHEBI:83421"/>
        <dbReference type="ChEBI" id="CHEBI:456216"/>
        <dbReference type="EC" id="2.7.11.1"/>
    </reaction>
</comment>
<dbReference type="EMBL" id="JANBOI010000106">
    <property type="protein sequence ID" value="KAJ1733939.1"/>
    <property type="molecule type" value="Genomic_DNA"/>
</dbReference>
<evidence type="ECO:0000256" key="9">
    <source>
        <dbReference type="ARBA" id="ARBA00048679"/>
    </source>
</evidence>
<keyword evidence="5 10" id="KW-0547">Nucleotide-binding</keyword>
<proteinExistence type="inferred from homology"/>
<dbReference type="InterPro" id="IPR036936">
    <property type="entry name" value="CRIB_dom_sf"/>
</dbReference>
<evidence type="ECO:0000256" key="2">
    <source>
        <dbReference type="ARBA" id="ARBA00012513"/>
    </source>
</evidence>
<keyword evidence="6" id="KW-0418">Kinase</keyword>
<dbReference type="Gene3D" id="3.30.200.20">
    <property type="entry name" value="Phosphorylase Kinase, domain 1"/>
    <property type="match status" value="1"/>
</dbReference>
<dbReference type="InterPro" id="IPR017441">
    <property type="entry name" value="Protein_kinase_ATP_BS"/>
</dbReference>
<evidence type="ECO:0000259" key="13">
    <source>
        <dbReference type="PROSITE" id="PS50108"/>
    </source>
</evidence>
<comment type="similarity">
    <text evidence="1">Belongs to the protein kinase superfamily. STE Ser/Thr protein kinase family. STE20 subfamily.</text>
</comment>
<evidence type="ECO:0000256" key="1">
    <source>
        <dbReference type="ARBA" id="ARBA00008874"/>
    </source>
</evidence>